<organism evidence="2 3">
    <name type="scientific">Gossypium stocksii</name>
    <dbReference type="NCBI Taxonomy" id="47602"/>
    <lineage>
        <taxon>Eukaryota</taxon>
        <taxon>Viridiplantae</taxon>
        <taxon>Streptophyta</taxon>
        <taxon>Embryophyta</taxon>
        <taxon>Tracheophyta</taxon>
        <taxon>Spermatophyta</taxon>
        <taxon>Magnoliopsida</taxon>
        <taxon>eudicotyledons</taxon>
        <taxon>Gunneridae</taxon>
        <taxon>Pentapetalae</taxon>
        <taxon>rosids</taxon>
        <taxon>malvids</taxon>
        <taxon>Malvales</taxon>
        <taxon>Malvaceae</taxon>
        <taxon>Malvoideae</taxon>
        <taxon>Gossypium</taxon>
    </lineage>
</organism>
<dbReference type="Pfam" id="PF03101">
    <property type="entry name" value="FAR1"/>
    <property type="match status" value="1"/>
</dbReference>
<dbReference type="PANTHER" id="PTHR46328">
    <property type="entry name" value="FAR-RED IMPAIRED RESPONSIVE (FAR1) FAMILY PROTEIN-RELATED"/>
    <property type="match status" value="1"/>
</dbReference>
<accession>A0A9D3ZM49</accession>
<dbReference type="InterPro" id="IPR004330">
    <property type="entry name" value="FAR1_DNA_bnd_dom"/>
</dbReference>
<dbReference type="OrthoDB" id="815229at2759"/>
<feature type="domain" description="FAR1" evidence="1">
    <location>
        <begin position="291"/>
        <end position="381"/>
    </location>
</feature>
<evidence type="ECO:0000313" key="2">
    <source>
        <dbReference type="EMBL" id="KAH1047149.1"/>
    </source>
</evidence>
<keyword evidence="3" id="KW-1185">Reference proteome</keyword>
<protein>
    <recommendedName>
        <fullName evidence="1">FAR1 domain-containing protein</fullName>
    </recommendedName>
</protein>
<proteinExistence type="predicted"/>
<dbReference type="Proteomes" id="UP000828251">
    <property type="component" value="Unassembled WGS sequence"/>
</dbReference>
<reference evidence="2 3" key="1">
    <citation type="journal article" date="2021" name="Plant Biotechnol. J.">
        <title>Multi-omics assisted identification of the key and species-specific regulatory components of drought-tolerant mechanisms in Gossypium stocksii.</title>
        <authorList>
            <person name="Yu D."/>
            <person name="Ke L."/>
            <person name="Zhang D."/>
            <person name="Wu Y."/>
            <person name="Sun Y."/>
            <person name="Mei J."/>
            <person name="Sun J."/>
            <person name="Sun Y."/>
        </authorList>
    </citation>
    <scope>NUCLEOTIDE SEQUENCE [LARGE SCALE GENOMIC DNA]</scope>
    <source>
        <strain evidence="3">cv. E1</strain>
        <tissue evidence="2">Leaf</tissue>
    </source>
</reference>
<sequence length="462" mass="52993">MEENLILTGDGGGGSDDYIEDRNTKKVRFREPREDSDVNMEPWTVDFNPLRLFPSVVLAWIRFPRLLGFVYKRRILEEFGSLVGKVARLDIKTDSEIRGRFAKMAIYINLEKSPTLGKCGSGRLGKTLNKTIHGRGGRFKFVVSFCVPLPNAMSSMVTKEIITKIVGIPPPHPTIRSDKIIWGKFVPVWEQKLQTCPCLKTKKVKHISKIKKRIMAGTAGSHEFSDTDRSSEDETAVNMAKYEGIRQELLQEQNIMDNEFISSEQANEALGVGNLEPYTGMTFQSLDDARDFYFEYARRTGFSIRTNRIRHSLKNMAIIGRDFVCSREGFRAAKHAHRKDRVLPPRPVTREGCKAMIRLAARDGGKWVVTKFVREHSHKLMAHCKFPGELPTVNMLSEEEKDKKIQDLYNELHRERARSAAFQRQLHMILKDLEEHAEFMSIRVEDIVDSLKRVELDDSSFN</sequence>
<evidence type="ECO:0000313" key="3">
    <source>
        <dbReference type="Proteomes" id="UP000828251"/>
    </source>
</evidence>
<dbReference type="EMBL" id="JAIQCV010000011">
    <property type="protein sequence ID" value="KAH1047149.1"/>
    <property type="molecule type" value="Genomic_DNA"/>
</dbReference>
<dbReference type="AlphaFoldDB" id="A0A9D3ZM49"/>
<gene>
    <name evidence="2" type="ORF">J1N35_037933</name>
</gene>
<evidence type="ECO:0000259" key="1">
    <source>
        <dbReference type="Pfam" id="PF03101"/>
    </source>
</evidence>
<dbReference type="PANTHER" id="PTHR46328:SF6">
    <property type="entry name" value="PROTEIN FAR1-RELATED SEQUENCE 5-LIKE"/>
    <property type="match status" value="1"/>
</dbReference>
<comment type="caution">
    <text evidence="2">The sequence shown here is derived from an EMBL/GenBank/DDBJ whole genome shotgun (WGS) entry which is preliminary data.</text>
</comment>
<name>A0A9D3ZM49_9ROSI</name>